<feature type="region of interest" description="Disordered" evidence="1">
    <location>
        <begin position="1564"/>
        <end position="1734"/>
    </location>
</feature>
<feature type="compositionally biased region" description="Low complexity" evidence="1">
    <location>
        <begin position="184"/>
        <end position="196"/>
    </location>
</feature>
<feature type="compositionally biased region" description="Low complexity" evidence="1">
    <location>
        <begin position="2189"/>
        <end position="2199"/>
    </location>
</feature>
<proteinExistence type="predicted"/>
<sequence length="3302" mass="339372">MESNTSSTTLSSSSPSRPSAASPTSHTSASPAVISAEAHVEAVLTGMNRFAALSRAFVKPSGATTASAASASHRDGGGGPTATAAGGGPAGSITPVLLPSGGSKTAPALAAGTSLLDRIQPALPGSSSSSPPSAESAPAAPSAAATPSPLMNGHANPQKNAGGPSLGHVGGRDNLVGSAPPTPTAAATTATTTTTPVSKLYRPPHARDDASRHTTQSHSQAPIASSSPTEQHASPTATPAAATTIVRSPAFSPESSGAFNSRSTPGAAAATSTARNPSTSSAKSPPASAAPATETATAASTLKGVSPSSTLTTPTVTMAARLREGTAGTAALLPPSVNEVNAASKSGAVNSHGGSSSSSAPPHGHEQQQQRHRDASAHSHHSLSLAEASGGGGGGGSSYVAVARRAGGVAASAAARHTPEKHSMPPASSPSTAQASTSEPDTARATADTATTAITPNTSCTPTNVDTLSALLETLTAEEFCGPSQSRSAKRKRKLRAMKAAANAAGAAVVEAQMSEMPVPAVTPSIEAAVGGAADAGEEAGKQPQVPVSARATAGTVAAAVAAANTCGLSRRPGWHPSLAVAAAMVSSETMAEMAASAAAAAAAGYVTLRSANTGVSSSSSSSSTNKINNNSSLAGEAMMNYGGHHMNPLAAAAASSIATSSAGESPVQELVGPNAHPMQQHHYPMYNAYASPAALQPQLNYYNSAGILTSLRPHQQQQPLPLPAVESTSSHGGGSAYRGSGAAGTMFDPYTTSAATTASQEPSPTSTTAATAVVAAGPTRGGGLHRGRGAEVLHASSNAAAKVTSNVASTGSPTPQQQQQQQQLPHTASNNATTSTATAARVPALSSSSSSSSMLQLQRGQLPTIRVGAAGTLVHSPMHGPHAGSGGSSNAAVAAGGLSAFVESPTPVQGGSGVSRHHHHQHHSPVTFAPPAGSAPHDRTSSSYSGNSSGPATTRTNPHLRGRGGEITAEDANAAQSGNEYGGHAFQQQQQQQQSPQDQAPELQYAEEWSSSPFPTSTLHGANVGWSGSANTKTNVSGSAKGQKTNTGGGSNSSSSPNRTNSRGPNTNPGSASHHQTSSTNAAAQQMYNANGSPAMMGGPGMNTYNSNFRNASAGGGGSGAGAAQGGRYSANHHQHRHQQQQQQHSNNYMNPALYTDQIASGGMNRNTPSGMSHRRSAVLHSNNRNSSALRCPMPYYDFITVLPTFVSTCLTLQPEDEAAREQLCWTIEAVLRHSLTKNAELRVHGSITTGLALPSSDVDVLVVGYQPIAPLEALQMLSQALIELDDASLKDALEFQESVEQEKHRQKLAEQQQGNGGAGDTQAPASTSAGTQENPSSTSLTEQADKQEKPSNSSNSTTAHSSTDASKEEDNNATADNGEVSRLSTSASPSTVAENSSVAVSGIAVPPTTSPSTAASAGTAESVDTPSQRPFGYALDGRKAFLTATTALLAAGDDDDDAVVVGHYGAGTKAAKQVKEGVARGAARAHCTTTTSATAAAAGPARRGYGDFDNIAAEETEVYGTVDDVEQAEEVFRDQIEKDYSFSTTLDVSTLFAPLMGGSSSSGGGVGGGGGGLTSPKMPSSPSQLTGSLSRPPFSAPASATRDRASAAAAAVTTTATGTATASDARLSSSSSTASSTSAHSSDTSSATSSPSFSASSARDASAPAGGTSGGGSARKTASAHVQGEEEAGRHEKQQHRGVDAGTPQAATETQATRTRSEEGEVATAKEKVAESTAAAVTVITSTADATAAATTAAPTTTTSATAAAAQRPSIIKKGAPSTTVLDPPVGGRPGSHLTFVPVHDGQFFYVQAITATRVPVIKLTDKATGTKVDITFAGGEHWRSMQLTRSLLDVFPQARPLILLLKFCVRSLGIGESEPGGVTSFTIYLMVLHFYNECRKRVLLILQEREAAALSAAAAAAAGPSATTYNDMVQATSPHAHAARVEDNTVRSATPLPRLSAVEEQQPSGRGAAPSPTGAYSQPAATASPTITAAASTTATATTGPPLDLGLLESFLGEYLARVEQRHAQMLEAKTAEAAAANSTADATAAVTDMNAPPDNAEHDHDKETATSTAISSPSSPSAVTHVNERGSRSSSVGACATIRAAYGSADKAHLQLIREMILGFIGKPSAALTGVVPGPSNAFSKEDSREEQPPPQPPHSQRNLPASVTGVEDSSGAVLGDSSAPLPPGVAAAGVPDGDVNSHTDSGQDSRGRHAPRLHHYLLKMVEPQPHELSPGAADATVAATEEKEAAGRDTEEADGAVAAPHIASTPQQKEGSRLAELAEVGVRDERAEGTAADAGKESRAAVDGEGAGDTHAVSMETTREEEETADAASDGRATTAAIQPNADSKQDDNAEDAMTVSKHDANEGAAEEGEPLPPSSPPPQSSSVEAYEKFAEDFLQRQVKVSDAFLDFCHYYGCAFDYEAGGIRFSIDGSSEVVEKPCLCSRRGQHFHLTSPFDPEYDLTARMTHMRDFQWLCWWFTEWGAARQSPMYYGGCSLQYVLQCLSPQTADADCQAVHQTLMEEAYAVAQAAAQQRRREDAGGMGGVQAPMHYPAQQPPQQQQSYPSQQPQSGVGVNGGGMPNAAQQQEQQQEMQHASTVMMSNRPAGDDFVADTQNHSNSRRQDSNPEAILMQQQQQQQKYAAMSSYGQQRTTDLQFQQQQQQYHFSPTGAPVAAGAAATTATGMRNDNNASSCGGADAPTTFLYDTSSPHSHHYHYHHNVSSGLVERSDSSHPTAESVRTDGDASARCHRQASFPSLQQLPYVDSRETLEGFVAYGAPPATAPTTTSHNPNVVTREGEGEGGEVAMTFHVMSDGGTTTSAGSTREDEHTSNDKSPLDGVSSEDAAQQAAENVDIDDAIVFDEDADADAAVMAAMPHDNVSDHGSINNGGGGTQGSVPMPMFAGGYPQQTSQQAYGRPYGEEMVYYDMQQQPPPQQNQQTAQATAFYYQAYANMNNAYIPQQPPQAQQQPQQPYSMAAAPNFYASPQAMLYPSQQLAYRQQPQQAVAATSNSTNYPFPLLHYDVQQYLWMQEQQQQQLQQQQQQQQKTEAARSRLSHEQGAEGSPASNAAAAALSPASPAIMPAGPTNTAPPPPQQQKPQQQQYYAAYAAYPNVYNEAVWNPAVAGGGGDGGGGGQPTVPMTGPYPRPANPSMNYAGRGGARESTTQQYPQQQQQQQGARGGHSRTGPRRQVSAHETRGAAAAFAPQQQQQQQQHAHHPRQPSKTRHQPSSLPSSSPGSVDPASHAAAAPDGHDGQGQSRDVGGRGGAPVSGQREQHNQGGSPAVDSLSPAPTAEPRTRT</sequence>
<feature type="compositionally biased region" description="Low complexity" evidence="1">
    <location>
        <begin position="2549"/>
        <end position="2572"/>
    </location>
</feature>
<dbReference type="InterPro" id="IPR045862">
    <property type="entry name" value="Trf4-like"/>
</dbReference>
<dbReference type="GO" id="GO:0043634">
    <property type="term" value="P:polyadenylation-dependent ncRNA catabolic process"/>
    <property type="evidence" value="ECO:0007669"/>
    <property type="project" value="TreeGrafter"/>
</dbReference>
<feature type="compositionally biased region" description="Basic residues" evidence="1">
    <location>
        <begin position="3217"/>
        <end position="3229"/>
    </location>
</feature>
<dbReference type="GO" id="GO:0003729">
    <property type="term" value="F:mRNA binding"/>
    <property type="evidence" value="ECO:0007669"/>
    <property type="project" value="TreeGrafter"/>
</dbReference>
<feature type="compositionally biased region" description="Basic and acidic residues" evidence="1">
    <location>
        <begin position="1685"/>
        <end position="1701"/>
    </location>
</feature>
<evidence type="ECO:0000256" key="1">
    <source>
        <dbReference type="SAM" id="MobiDB-lite"/>
    </source>
</evidence>
<feature type="compositionally biased region" description="Pro residues" evidence="1">
    <location>
        <begin position="2376"/>
        <end position="2385"/>
    </location>
</feature>
<feature type="compositionally biased region" description="Gly residues" evidence="1">
    <location>
        <begin position="77"/>
        <end position="90"/>
    </location>
</feature>
<feature type="compositionally biased region" description="Low complexity" evidence="1">
    <location>
        <begin position="2069"/>
        <end position="2082"/>
    </location>
</feature>
<feature type="compositionally biased region" description="Basic and acidic residues" evidence="1">
    <location>
        <begin position="2245"/>
        <end position="2255"/>
    </location>
</feature>
<organism evidence="3 4">
    <name type="scientific">Leptomonas pyrrhocoris</name>
    <name type="common">Firebug parasite</name>
    <dbReference type="NCBI Taxonomy" id="157538"/>
    <lineage>
        <taxon>Eukaryota</taxon>
        <taxon>Discoba</taxon>
        <taxon>Euglenozoa</taxon>
        <taxon>Kinetoplastea</taxon>
        <taxon>Metakinetoplastina</taxon>
        <taxon>Trypanosomatida</taxon>
        <taxon>Trypanosomatidae</taxon>
        <taxon>Leishmaniinae</taxon>
        <taxon>Leptomonas</taxon>
    </lineage>
</organism>
<dbReference type="PANTHER" id="PTHR23092:SF47">
    <property type="entry name" value="POLYMERASE SIGMA, PUTATIVE-RELATED"/>
    <property type="match status" value="1"/>
</dbReference>
<feature type="compositionally biased region" description="Low complexity" evidence="1">
    <location>
        <begin position="988"/>
        <end position="1000"/>
    </location>
</feature>
<feature type="compositionally biased region" description="Low complexity" evidence="1">
    <location>
        <begin position="3063"/>
        <end position="3086"/>
    </location>
</feature>
<feature type="compositionally biased region" description="Low complexity" evidence="1">
    <location>
        <begin position="1408"/>
        <end position="1419"/>
    </location>
</feature>
<feature type="compositionally biased region" description="Low complexity" evidence="1">
    <location>
        <begin position="3169"/>
        <end position="3179"/>
    </location>
</feature>
<feature type="region of interest" description="Disordered" evidence="1">
    <location>
        <begin position="1109"/>
        <end position="1146"/>
    </location>
</feature>
<accession>A0A0M9FT44</accession>
<feature type="compositionally biased region" description="Low complexity" evidence="1">
    <location>
        <begin position="1705"/>
        <end position="1716"/>
    </location>
</feature>
<feature type="region of interest" description="Disordered" evidence="1">
    <location>
        <begin position="716"/>
        <end position="744"/>
    </location>
</feature>
<gene>
    <name evidence="3" type="ORF">ABB37_08417</name>
</gene>
<feature type="compositionally biased region" description="Low complexity" evidence="1">
    <location>
        <begin position="2587"/>
        <end position="2596"/>
    </location>
</feature>
<feature type="compositionally biased region" description="Polar residues" evidence="1">
    <location>
        <begin position="1325"/>
        <end position="1344"/>
    </location>
</feature>
<feature type="compositionally biased region" description="Polar residues" evidence="1">
    <location>
        <begin position="1068"/>
        <end position="1083"/>
    </location>
</feature>
<dbReference type="Pfam" id="PF01909">
    <property type="entry name" value="NTP_transf_2"/>
    <property type="match status" value="1"/>
</dbReference>
<feature type="compositionally biased region" description="Gly residues" evidence="1">
    <location>
        <begin position="1115"/>
        <end position="1126"/>
    </location>
</feature>
<feature type="domain" description="Polymerase nucleotidyl transferase" evidence="2">
    <location>
        <begin position="1227"/>
        <end position="1281"/>
    </location>
</feature>
<keyword evidence="4" id="KW-1185">Reference proteome</keyword>
<feature type="compositionally biased region" description="Low complexity" evidence="1">
    <location>
        <begin position="817"/>
        <end position="854"/>
    </location>
</feature>
<dbReference type="OMA" id="TARMTHM"/>
<feature type="compositionally biased region" description="Low complexity" evidence="1">
    <location>
        <begin position="942"/>
        <end position="951"/>
    </location>
</feature>
<evidence type="ECO:0000313" key="4">
    <source>
        <dbReference type="Proteomes" id="UP000037923"/>
    </source>
</evidence>
<dbReference type="Proteomes" id="UP000037923">
    <property type="component" value="Unassembled WGS sequence"/>
</dbReference>
<feature type="region of interest" description="Disordered" evidence="1">
    <location>
        <begin position="2533"/>
        <end position="2628"/>
    </location>
</feature>
<feature type="region of interest" description="Disordered" evidence="1">
    <location>
        <begin position="3131"/>
        <end position="3302"/>
    </location>
</feature>
<feature type="region of interest" description="Disordered" evidence="1">
    <location>
        <begin position="3041"/>
        <end position="3104"/>
    </location>
</feature>
<feature type="region of interest" description="Disordered" evidence="1">
    <location>
        <begin position="2781"/>
        <end position="2801"/>
    </location>
</feature>
<name>A0A0M9FT44_LEPPY</name>
<dbReference type="SUPFAM" id="SSF81301">
    <property type="entry name" value="Nucleotidyltransferase"/>
    <property type="match status" value="1"/>
</dbReference>
<feature type="region of interest" description="Disordered" evidence="1">
    <location>
        <begin position="2052"/>
        <end position="2094"/>
    </location>
</feature>
<feature type="compositionally biased region" description="Basic and acidic residues" evidence="1">
    <location>
        <begin position="2286"/>
        <end position="2307"/>
    </location>
</feature>
<protein>
    <recommendedName>
        <fullName evidence="2">Polymerase nucleotidyl transferase domain-containing protein</fullName>
    </recommendedName>
</protein>
<dbReference type="SUPFAM" id="SSF81631">
    <property type="entry name" value="PAP/OAS1 substrate-binding domain"/>
    <property type="match status" value="1"/>
</dbReference>
<feature type="region of interest" description="Disordered" evidence="1">
    <location>
        <begin position="2136"/>
        <end position="2214"/>
    </location>
</feature>
<feature type="compositionally biased region" description="Polar residues" evidence="1">
    <location>
        <begin position="804"/>
        <end position="816"/>
    </location>
</feature>
<feature type="compositionally biased region" description="Basic and acidic residues" evidence="1">
    <location>
        <begin position="3051"/>
        <end position="3062"/>
    </location>
</feature>
<feature type="region of interest" description="Disordered" evidence="1">
    <location>
        <begin position="68"/>
        <end position="99"/>
    </location>
</feature>
<feature type="region of interest" description="Disordered" evidence="1">
    <location>
        <begin position="2717"/>
        <end position="2750"/>
    </location>
</feature>
<feature type="compositionally biased region" description="Low complexity" evidence="1">
    <location>
        <begin position="235"/>
        <end position="244"/>
    </location>
</feature>
<feature type="region of interest" description="Disordered" evidence="1">
    <location>
        <begin position="903"/>
        <end position="1083"/>
    </location>
</feature>
<dbReference type="GO" id="GO:0005730">
    <property type="term" value="C:nucleolus"/>
    <property type="evidence" value="ECO:0007669"/>
    <property type="project" value="TreeGrafter"/>
</dbReference>
<dbReference type="OrthoDB" id="273917at2759"/>
<feature type="compositionally biased region" description="Gly residues" evidence="1">
    <location>
        <begin position="1564"/>
        <end position="1575"/>
    </location>
</feature>
<reference evidence="3 4" key="1">
    <citation type="submission" date="2015-07" db="EMBL/GenBank/DDBJ databases">
        <title>High-quality genome of monoxenous trypanosomatid Leptomonas pyrrhocoris.</title>
        <authorList>
            <person name="Flegontov P."/>
            <person name="Butenko A."/>
            <person name="Firsov S."/>
            <person name="Vlcek C."/>
            <person name="Logacheva M.D."/>
            <person name="Field M."/>
            <person name="Filatov D."/>
            <person name="Flegontova O."/>
            <person name="Gerasimov E."/>
            <person name="Jackson A.P."/>
            <person name="Kelly S."/>
            <person name="Opperdoes F."/>
            <person name="O'Reilly A."/>
            <person name="Votypka J."/>
            <person name="Yurchenko V."/>
            <person name="Lukes J."/>
        </authorList>
    </citation>
    <scope>NUCLEOTIDE SEQUENCE [LARGE SCALE GENOMIC DNA]</scope>
    <source>
        <strain evidence="3">H10</strain>
    </source>
</reference>
<feature type="region of interest" description="Disordered" evidence="1">
    <location>
        <begin position="1"/>
        <end position="31"/>
    </location>
</feature>
<feature type="compositionally biased region" description="Basic and acidic residues" evidence="1">
    <location>
        <begin position="2200"/>
        <end position="2212"/>
    </location>
</feature>
<dbReference type="InterPro" id="IPR002934">
    <property type="entry name" value="Polymerase_NTP_transf_dom"/>
</dbReference>
<evidence type="ECO:0000259" key="2">
    <source>
        <dbReference type="Pfam" id="PF01909"/>
    </source>
</evidence>
<feature type="compositionally biased region" description="Low complexity" evidence="1">
    <location>
        <begin position="3202"/>
        <end position="3216"/>
    </location>
</feature>
<feature type="compositionally biased region" description="Low complexity" evidence="1">
    <location>
        <begin position="351"/>
        <end position="362"/>
    </location>
</feature>
<feature type="compositionally biased region" description="Low complexity" evidence="1">
    <location>
        <begin position="1053"/>
        <end position="1067"/>
    </location>
</feature>
<feature type="compositionally biased region" description="Basic and acidic residues" evidence="1">
    <location>
        <begin position="1717"/>
        <end position="1732"/>
    </location>
</feature>
<feature type="region of interest" description="Disordered" evidence="1">
    <location>
        <begin position="2815"/>
        <end position="2850"/>
    </location>
</feature>
<feature type="region of interest" description="Disordered" evidence="1">
    <location>
        <begin position="1937"/>
        <end position="1985"/>
    </location>
</feature>
<feature type="compositionally biased region" description="Polar residues" evidence="1">
    <location>
        <begin position="338"/>
        <end position="349"/>
    </location>
</feature>
<feature type="compositionally biased region" description="Polar residues" evidence="1">
    <location>
        <begin position="1579"/>
        <end position="1591"/>
    </location>
</feature>
<dbReference type="GO" id="GO:0031499">
    <property type="term" value="C:TRAMP complex"/>
    <property type="evidence" value="ECO:0007669"/>
    <property type="project" value="TreeGrafter"/>
</dbReference>
<evidence type="ECO:0000313" key="3">
    <source>
        <dbReference type="EMBL" id="KPA75525.1"/>
    </source>
</evidence>
<dbReference type="GeneID" id="26908701"/>
<feature type="compositionally biased region" description="Low complexity" evidence="1">
    <location>
        <begin position="2815"/>
        <end position="2825"/>
    </location>
</feature>
<feature type="region of interest" description="Disordered" evidence="1">
    <location>
        <begin position="804"/>
        <end position="860"/>
    </location>
</feature>
<feature type="region of interest" description="Disordered" evidence="1">
    <location>
        <begin position="119"/>
        <end position="463"/>
    </location>
</feature>
<feature type="region of interest" description="Disordered" evidence="1">
    <location>
        <begin position="1299"/>
        <end position="1433"/>
    </location>
</feature>
<comment type="caution">
    <text evidence="3">The sequence shown here is derived from an EMBL/GenBank/DDBJ whole genome shotgun (WGS) entry which is preliminary data.</text>
</comment>
<feature type="compositionally biased region" description="Polar residues" evidence="1">
    <location>
        <begin position="1010"/>
        <end position="1046"/>
    </location>
</feature>
<dbReference type="EMBL" id="LGTL01000024">
    <property type="protein sequence ID" value="KPA75525.1"/>
    <property type="molecule type" value="Genomic_DNA"/>
</dbReference>
<feature type="compositionally biased region" description="Basic and acidic residues" evidence="1">
    <location>
        <begin position="2826"/>
        <end position="2838"/>
    </location>
</feature>
<dbReference type="Gene3D" id="3.30.460.10">
    <property type="entry name" value="Beta Polymerase, domain 2"/>
    <property type="match status" value="2"/>
</dbReference>
<feature type="compositionally biased region" description="Low complexity" evidence="1">
    <location>
        <begin position="1598"/>
        <end position="1668"/>
    </location>
</feature>
<dbReference type="RefSeq" id="XP_015653964.1">
    <property type="nucleotide sequence ID" value="XM_015807425.1"/>
</dbReference>
<dbReference type="PANTHER" id="PTHR23092">
    <property type="entry name" value="POLY(A) RNA POLYMERASE"/>
    <property type="match status" value="1"/>
</dbReference>
<feature type="region of interest" description="Disordered" evidence="1">
    <location>
        <begin position="1748"/>
        <end position="1788"/>
    </location>
</feature>
<feature type="compositionally biased region" description="Low complexity" evidence="1">
    <location>
        <begin position="1353"/>
        <end position="1366"/>
    </location>
</feature>
<feature type="compositionally biased region" description="Low complexity" evidence="1">
    <location>
        <begin position="3231"/>
        <end position="3241"/>
    </location>
</feature>
<dbReference type="GO" id="GO:0031123">
    <property type="term" value="P:RNA 3'-end processing"/>
    <property type="evidence" value="ECO:0007669"/>
    <property type="project" value="TreeGrafter"/>
</dbReference>
<feature type="compositionally biased region" description="Low complexity" evidence="1">
    <location>
        <begin position="398"/>
        <end position="416"/>
    </location>
</feature>
<feature type="region of interest" description="Disordered" evidence="1">
    <location>
        <begin position="2229"/>
        <end position="2390"/>
    </location>
</feature>
<dbReference type="VEuPathDB" id="TriTrypDB:LpyrH10_24_0570"/>
<feature type="compositionally biased region" description="Low complexity" evidence="1">
    <location>
        <begin position="1748"/>
        <end position="1768"/>
    </location>
</feature>
<dbReference type="GO" id="GO:1990817">
    <property type="term" value="F:poly(A) RNA polymerase activity"/>
    <property type="evidence" value="ECO:0007669"/>
    <property type="project" value="InterPro"/>
</dbReference>
<feature type="compositionally biased region" description="Polar residues" evidence="1">
    <location>
        <begin position="213"/>
        <end position="234"/>
    </location>
</feature>
<feature type="compositionally biased region" description="Polar residues" evidence="1">
    <location>
        <begin position="1384"/>
        <end position="1401"/>
    </location>
</feature>
<feature type="compositionally biased region" description="Low complexity" evidence="1">
    <location>
        <begin position="424"/>
        <end position="463"/>
    </location>
</feature>
<feature type="compositionally biased region" description="Low complexity" evidence="1">
    <location>
        <begin position="261"/>
        <end position="317"/>
    </location>
</feature>
<feature type="compositionally biased region" description="Low complexity" evidence="1">
    <location>
        <begin position="121"/>
        <end position="149"/>
    </location>
</feature>
<dbReference type="Gene3D" id="1.10.1410.10">
    <property type="match status" value="1"/>
</dbReference>
<feature type="compositionally biased region" description="Basic and acidic residues" evidence="1">
    <location>
        <begin position="363"/>
        <end position="377"/>
    </location>
</feature>
<dbReference type="InterPro" id="IPR043519">
    <property type="entry name" value="NT_sf"/>
</dbReference>
<feature type="compositionally biased region" description="Basic and acidic residues" evidence="1">
    <location>
        <begin position="2059"/>
        <end position="2068"/>
    </location>
</feature>